<dbReference type="Pfam" id="PF00651">
    <property type="entry name" value="BTB"/>
    <property type="match status" value="1"/>
</dbReference>
<comment type="caution">
    <text evidence="3">The sequence shown here is derived from an EMBL/GenBank/DDBJ whole genome shotgun (WGS) entry which is preliminary data.</text>
</comment>
<feature type="domain" description="BTB" evidence="2">
    <location>
        <begin position="248"/>
        <end position="277"/>
    </location>
</feature>
<dbReference type="OrthoDB" id="636773at2759"/>
<proteinExistence type="predicted"/>
<accession>A0A3S5B5G9</accession>
<dbReference type="Gene3D" id="3.30.710.10">
    <property type="entry name" value="Potassium Channel Kv1.1, Chain A"/>
    <property type="match status" value="1"/>
</dbReference>
<evidence type="ECO:0000256" key="1">
    <source>
        <dbReference type="SAM" id="MobiDB-lite"/>
    </source>
</evidence>
<name>A0A3S5B5G9_9PLAT</name>
<organism evidence="3 4">
    <name type="scientific">Protopolystoma xenopodis</name>
    <dbReference type="NCBI Taxonomy" id="117903"/>
    <lineage>
        <taxon>Eukaryota</taxon>
        <taxon>Metazoa</taxon>
        <taxon>Spiralia</taxon>
        <taxon>Lophotrochozoa</taxon>
        <taxon>Platyhelminthes</taxon>
        <taxon>Monogenea</taxon>
        <taxon>Polyopisthocotylea</taxon>
        <taxon>Polystomatidea</taxon>
        <taxon>Polystomatidae</taxon>
        <taxon>Protopolystoma</taxon>
    </lineage>
</organism>
<sequence>GLSGQVATRGPQITQSQSTPFTGVKTSGKWTFNRQSDANQIGIINTSSSAGASAIHTRGGKCHLADSSSLGSSEQQLSVSTLSENLPSVLDETVNNLVIKTPTLLSKSGEKNTETSNQIMPETLEEVDYMSTSSQTSSSCSLVLDDSRMTSLNYSFLEGWRQRKKHFRQTRQGDKVIQVAQPRLESSVELGETVVAPKNSPCATSRISKETSSFLASTTTCSFQENANLAESVNHGSTEEPRTPIQPREFLVHKLILAAASPVFEAMFYGPLAAASSSSYTTYKSSISTLQSNGRQNLSVQGQTLSSQENELLLLEVPDVHPMVSSLNN</sequence>
<evidence type="ECO:0000313" key="4">
    <source>
        <dbReference type="Proteomes" id="UP000784294"/>
    </source>
</evidence>
<dbReference type="InterPro" id="IPR011333">
    <property type="entry name" value="SKP1/BTB/POZ_sf"/>
</dbReference>
<dbReference type="SUPFAM" id="SSF54695">
    <property type="entry name" value="POZ domain"/>
    <property type="match status" value="1"/>
</dbReference>
<protein>
    <recommendedName>
        <fullName evidence="2">BTB domain-containing protein</fullName>
    </recommendedName>
</protein>
<evidence type="ECO:0000313" key="3">
    <source>
        <dbReference type="EMBL" id="VEL40945.1"/>
    </source>
</evidence>
<feature type="region of interest" description="Disordered" evidence="1">
    <location>
        <begin position="1"/>
        <end position="24"/>
    </location>
</feature>
<evidence type="ECO:0000259" key="2">
    <source>
        <dbReference type="Pfam" id="PF00651"/>
    </source>
</evidence>
<dbReference type="InterPro" id="IPR000210">
    <property type="entry name" value="BTB/POZ_dom"/>
</dbReference>
<gene>
    <name evidence="3" type="ORF">PXEA_LOCUS34385</name>
</gene>
<keyword evidence="4" id="KW-1185">Reference proteome</keyword>
<feature type="compositionally biased region" description="Polar residues" evidence="1">
    <location>
        <begin position="11"/>
        <end position="24"/>
    </location>
</feature>
<feature type="non-terminal residue" evidence="3">
    <location>
        <position position="1"/>
    </location>
</feature>
<dbReference type="AlphaFoldDB" id="A0A3S5B5G9"/>
<dbReference type="EMBL" id="CAAALY010267147">
    <property type="protein sequence ID" value="VEL40945.1"/>
    <property type="molecule type" value="Genomic_DNA"/>
</dbReference>
<dbReference type="Proteomes" id="UP000784294">
    <property type="component" value="Unassembled WGS sequence"/>
</dbReference>
<dbReference type="CDD" id="cd18186">
    <property type="entry name" value="BTB_POZ_ZBTB_KLHL-like"/>
    <property type="match status" value="1"/>
</dbReference>
<reference evidence="3" key="1">
    <citation type="submission" date="2018-11" db="EMBL/GenBank/DDBJ databases">
        <authorList>
            <consortium name="Pathogen Informatics"/>
        </authorList>
    </citation>
    <scope>NUCLEOTIDE SEQUENCE</scope>
</reference>